<keyword evidence="5" id="KW-1185">Reference proteome</keyword>
<name>A0A1E5G4P5_9FIRM</name>
<keyword evidence="1" id="KW-0472">Membrane</keyword>
<feature type="domain" description="DUF4097" evidence="2">
    <location>
        <begin position="243"/>
        <end position="343"/>
    </location>
</feature>
<keyword evidence="1" id="KW-0812">Transmembrane</keyword>
<dbReference type="STRING" id="766136.BHF68_00185"/>
<dbReference type="InterPro" id="IPR043726">
    <property type="entry name" value="LiaI-LiaF-like_TM1"/>
</dbReference>
<evidence type="ECO:0000259" key="2">
    <source>
        <dbReference type="Pfam" id="PF13349"/>
    </source>
</evidence>
<dbReference type="AlphaFoldDB" id="A0A1E5G4P5"/>
<feature type="transmembrane region" description="Helical" evidence="1">
    <location>
        <begin position="12"/>
        <end position="32"/>
    </location>
</feature>
<dbReference type="Pfam" id="PF18917">
    <property type="entry name" value="LiaI-LiaF-like_TM1"/>
    <property type="match status" value="1"/>
</dbReference>
<evidence type="ECO:0008006" key="6">
    <source>
        <dbReference type="Google" id="ProtNLM"/>
    </source>
</evidence>
<dbReference type="RefSeq" id="WP_069641639.1">
    <property type="nucleotide sequence ID" value="NZ_MIJE01000001.1"/>
</dbReference>
<dbReference type="Pfam" id="PF13349">
    <property type="entry name" value="DUF4097"/>
    <property type="match status" value="1"/>
</dbReference>
<comment type="caution">
    <text evidence="4">The sequence shown here is derived from an EMBL/GenBank/DDBJ whole genome shotgun (WGS) entry which is preliminary data.</text>
</comment>
<protein>
    <recommendedName>
        <fullName evidence="6">Adhesin domain-containing protein</fullName>
    </recommendedName>
</protein>
<dbReference type="OrthoDB" id="1707123at2"/>
<feature type="transmembrane region" description="Helical" evidence="1">
    <location>
        <begin position="69"/>
        <end position="95"/>
    </location>
</feature>
<evidence type="ECO:0000313" key="5">
    <source>
        <dbReference type="Proteomes" id="UP000094296"/>
    </source>
</evidence>
<dbReference type="InterPro" id="IPR025164">
    <property type="entry name" value="Toastrack_DUF4097"/>
</dbReference>
<proteinExistence type="predicted"/>
<feature type="domain" description="LiaI-LiaF-like transmembrane region" evidence="3">
    <location>
        <begin position="9"/>
        <end position="52"/>
    </location>
</feature>
<feature type="transmembrane region" description="Helical" evidence="1">
    <location>
        <begin position="38"/>
        <end position="57"/>
    </location>
</feature>
<evidence type="ECO:0000313" key="4">
    <source>
        <dbReference type="EMBL" id="OEF98147.1"/>
    </source>
</evidence>
<organism evidence="4 5">
    <name type="scientific">Desulfuribacillus alkaliarsenatis</name>
    <dbReference type="NCBI Taxonomy" id="766136"/>
    <lineage>
        <taxon>Bacteria</taxon>
        <taxon>Bacillati</taxon>
        <taxon>Bacillota</taxon>
        <taxon>Desulfuribacillia</taxon>
        <taxon>Desulfuribacillales</taxon>
        <taxon>Desulfuribacillaceae</taxon>
        <taxon>Desulfuribacillus</taxon>
    </lineage>
</organism>
<dbReference type="EMBL" id="MIJE01000001">
    <property type="protein sequence ID" value="OEF98147.1"/>
    <property type="molecule type" value="Genomic_DNA"/>
</dbReference>
<accession>A0A1E5G4P5</accession>
<sequence length="344" mass="37359">MREWKVGRITLGLFLISIGALLALNTVTTIPIDKVFSIGWPILLIVLGIEVLAFQIFRKDDKWSFDGFSIFLIFIAGAATLVIYTVNSVGVLPLVKNSILSNSYPVTIEESLTIDNRVNQIEIDIPNADIQLIGTTSDSLVNISGVIRVGGSDENTVKELVANEFTVTQIGEKLIVNLELPNNYFNWAANQTATLAIEAPEHLMAKINVINGKVDAKNIHSGVEIYGMNLVVDVADITGHVFVKNTNGRINLSNIHGSLDATLTNGNIKASAIYTQGNISLRTVNGNIDIGLAPEEQVDITASTTNGRVIQNLTDSSEKNFRHTIGAGTHKLELRTTNGNIRIE</sequence>
<dbReference type="Proteomes" id="UP000094296">
    <property type="component" value="Unassembled WGS sequence"/>
</dbReference>
<keyword evidence="1" id="KW-1133">Transmembrane helix</keyword>
<gene>
    <name evidence="4" type="ORF">BHF68_00185</name>
</gene>
<reference evidence="4 5" key="1">
    <citation type="submission" date="2016-09" db="EMBL/GenBank/DDBJ databases">
        <title>Draft genome sequence for the type strain of Desulfuribacillus alkaliarsenatis AHT28, an obligately anaerobic, sulfidogenic bacterium isolated from Russian soda lake sediments.</title>
        <authorList>
            <person name="Abin C.A."/>
            <person name="Hollibaugh J.T."/>
        </authorList>
    </citation>
    <scope>NUCLEOTIDE SEQUENCE [LARGE SCALE GENOMIC DNA]</scope>
    <source>
        <strain evidence="4 5">AHT28</strain>
    </source>
</reference>
<evidence type="ECO:0000259" key="3">
    <source>
        <dbReference type="Pfam" id="PF18917"/>
    </source>
</evidence>
<evidence type="ECO:0000256" key="1">
    <source>
        <dbReference type="SAM" id="Phobius"/>
    </source>
</evidence>